<accession>A0A3B0ZGM7</accession>
<protein>
    <submittedName>
        <fullName evidence="5">O-acetylhomoserine sulfhydrylase / O-succinylhomoserine sulfhydrylase</fullName>
        <ecNumber evidence="5">2.5.1.48</ecNumber>
        <ecNumber evidence="5">2.5.1.49</ecNumber>
    </submittedName>
</protein>
<evidence type="ECO:0000256" key="4">
    <source>
        <dbReference type="ARBA" id="ARBA00022898"/>
    </source>
</evidence>
<dbReference type="AlphaFoldDB" id="A0A3B0ZGM7"/>
<keyword evidence="4" id="KW-0663">Pyridoxal phosphate</keyword>
<dbReference type="GO" id="GO:0019346">
    <property type="term" value="P:transsulfuration"/>
    <property type="evidence" value="ECO:0007669"/>
    <property type="project" value="InterPro"/>
</dbReference>
<name>A0A3B0ZGM7_9ZZZZ</name>
<dbReference type="Pfam" id="PF01053">
    <property type="entry name" value="Cys_Met_Meta_PP"/>
    <property type="match status" value="1"/>
</dbReference>
<evidence type="ECO:0000256" key="2">
    <source>
        <dbReference type="ARBA" id="ARBA00009077"/>
    </source>
</evidence>
<comment type="similarity">
    <text evidence="2">Belongs to the trans-sulfuration enzymes family.</text>
</comment>
<dbReference type="EMBL" id="UOFP01000143">
    <property type="protein sequence ID" value="VAW86477.1"/>
    <property type="molecule type" value="Genomic_DNA"/>
</dbReference>
<comment type="cofactor">
    <cofactor evidence="1">
        <name>pyridoxal 5'-phosphate</name>
        <dbReference type="ChEBI" id="CHEBI:597326"/>
    </cofactor>
</comment>
<dbReference type="PANTHER" id="PTHR43797">
    <property type="entry name" value="HOMOCYSTEINE/CYSTEINE SYNTHASE"/>
    <property type="match status" value="1"/>
</dbReference>
<dbReference type="FunFam" id="3.40.640.10:FF:000046">
    <property type="entry name" value="Cystathionine gamma-lyase"/>
    <property type="match status" value="1"/>
</dbReference>
<dbReference type="Gene3D" id="3.90.1150.10">
    <property type="entry name" value="Aspartate Aminotransferase, domain 1"/>
    <property type="match status" value="1"/>
</dbReference>
<dbReference type="NCBIfam" id="NF004609">
    <property type="entry name" value="PRK05939.1"/>
    <property type="match status" value="1"/>
</dbReference>
<gene>
    <name evidence="5" type="ORF">MNBD_GAMMA18-326</name>
</gene>
<evidence type="ECO:0000256" key="1">
    <source>
        <dbReference type="ARBA" id="ARBA00001933"/>
    </source>
</evidence>
<organism evidence="5">
    <name type="scientific">hydrothermal vent metagenome</name>
    <dbReference type="NCBI Taxonomy" id="652676"/>
    <lineage>
        <taxon>unclassified sequences</taxon>
        <taxon>metagenomes</taxon>
        <taxon>ecological metagenomes</taxon>
    </lineage>
</organism>
<dbReference type="PANTHER" id="PTHR43797:SF2">
    <property type="entry name" value="HOMOCYSTEINE_CYSTEINE SYNTHASE"/>
    <property type="match status" value="1"/>
</dbReference>
<reference evidence="5" key="1">
    <citation type="submission" date="2018-06" db="EMBL/GenBank/DDBJ databases">
        <authorList>
            <person name="Zhirakovskaya E."/>
        </authorList>
    </citation>
    <scope>NUCLEOTIDE SEQUENCE</scope>
</reference>
<dbReference type="EC" id="2.5.1.48" evidence="5"/>
<dbReference type="GO" id="GO:0030170">
    <property type="term" value="F:pyridoxal phosphate binding"/>
    <property type="evidence" value="ECO:0007669"/>
    <property type="project" value="InterPro"/>
</dbReference>
<dbReference type="InterPro" id="IPR000277">
    <property type="entry name" value="Cys/Met-Metab_PyrdxlP-dep_enz"/>
</dbReference>
<dbReference type="GO" id="GO:0006535">
    <property type="term" value="P:cysteine biosynthetic process from serine"/>
    <property type="evidence" value="ECO:0007669"/>
    <property type="project" value="TreeGrafter"/>
</dbReference>
<dbReference type="GO" id="GO:0071269">
    <property type="term" value="P:L-homocysteine biosynthetic process"/>
    <property type="evidence" value="ECO:0007669"/>
    <property type="project" value="TreeGrafter"/>
</dbReference>
<proteinExistence type="inferred from homology"/>
<sequence length="414" mass="45217">MTRKFTTQILHSDRSANIEHFAVHKPIHTATAYGYPDANHLARVFQGAESGFVYSRQSNPTTAALESKITTMEEGLATACFSTGMAAIGSTFIALLRAGDHIVSSSYLFGNTNSLMGTIDTLGCGVSLVDATNVTRIEAALQENTRLVFVETIANPRTQIADLLKIGELCRERGLLYVVDNTLTSPYLFQPKTVGASLSINSLTKYICGHGNALGGAVTDTGLFDWSQYPNIYDTYKKFEPELWGITQIRKKGLRDFGSTLTAESAHKIAIGAETLALRMERACDNAAALANFFATHPSISKVYYPGLQGHPQHELSTALFKRHGAIISIELADGCDCFEFLNQLELVILSSHLGDNRTLAIPVAHTIYWEMGAERRAEMGIDDSLIRLSIGIEDQQDLLDDFSQALAIFSHNG</sequence>
<dbReference type="InterPro" id="IPR006235">
    <property type="entry name" value="OAc-hSer/O-AcSer_sulfhydrylase"/>
</dbReference>
<dbReference type="EC" id="2.5.1.49" evidence="5"/>
<evidence type="ECO:0000313" key="5">
    <source>
        <dbReference type="EMBL" id="VAW86477.1"/>
    </source>
</evidence>
<dbReference type="GO" id="GO:0004124">
    <property type="term" value="F:cysteine synthase activity"/>
    <property type="evidence" value="ECO:0007669"/>
    <property type="project" value="TreeGrafter"/>
</dbReference>
<dbReference type="GO" id="GO:0003962">
    <property type="term" value="F:cystathionine gamma-synthase activity"/>
    <property type="evidence" value="ECO:0007669"/>
    <property type="project" value="UniProtKB-EC"/>
</dbReference>
<dbReference type="GO" id="GO:0005737">
    <property type="term" value="C:cytoplasm"/>
    <property type="evidence" value="ECO:0007669"/>
    <property type="project" value="TreeGrafter"/>
</dbReference>
<dbReference type="GO" id="GO:0003961">
    <property type="term" value="F:O-acetylhomoserine aminocarboxypropyltransferase activity"/>
    <property type="evidence" value="ECO:0007669"/>
    <property type="project" value="UniProtKB-EC"/>
</dbReference>
<dbReference type="SUPFAM" id="SSF53383">
    <property type="entry name" value="PLP-dependent transferases"/>
    <property type="match status" value="1"/>
</dbReference>
<dbReference type="Gene3D" id="3.40.640.10">
    <property type="entry name" value="Type I PLP-dependent aspartate aminotransferase-like (Major domain)"/>
    <property type="match status" value="1"/>
</dbReference>
<dbReference type="PIRSF" id="PIRSF001434">
    <property type="entry name" value="CGS"/>
    <property type="match status" value="1"/>
</dbReference>
<dbReference type="InterPro" id="IPR015422">
    <property type="entry name" value="PyrdxlP-dep_Trfase_small"/>
</dbReference>
<dbReference type="InterPro" id="IPR015421">
    <property type="entry name" value="PyrdxlP-dep_Trfase_major"/>
</dbReference>
<keyword evidence="3 5" id="KW-0808">Transferase</keyword>
<evidence type="ECO:0000256" key="3">
    <source>
        <dbReference type="ARBA" id="ARBA00022679"/>
    </source>
</evidence>
<dbReference type="InterPro" id="IPR015424">
    <property type="entry name" value="PyrdxlP-dep_Trfase"/>
</dbReference>